<dbReference type="EMBL" id="JAWDES010000005">
    <property type="protein sequence ID" value="MDU0259676.1"/>
    <property type="molecule type" value="Genomic_DNA"/>
</dbReference>
<keyword evidence="1" id="KW-0732">Signal</keyword>
<dbReference type="EMBL" id="BQOL01000001">
    <property type="protein sequence ID" value="GKI18855.1"/>
    <property type="molecule type" value="Genomic_DNA"/>
</dbReference>
<dbReference type="GO" id="GO:0006508">
    <property type="term" value="P:proteolysis"/>
    <property type="evidence" value="ECO:0007669"/>
    <property type="project" value="InterPro"/>
</dbReference>
<feature type="chain" id="PRO_5041385395" evidence="1">
    <location>
        <begin position="25"/>
        <end position="699"/>
    </location>
</feature>
<dbReference type="PANTHER" id="PTHR41775">
    <property type="entry name" value="SECRETED PROTEIN-RELATED"/>
    <property type="match status" value="1"/>
</dbReference>
<protein>
    <submittedName>
        <fullName evidence="4">M6 family metalloprotease domain-containing protein</fullName>
    </submittedName>
</protein>
<dbReference type="Proteomes" id="UP001181347">
    <property type="component" value="Unassembled WGS sequence"/>
</dbReference>
<gene>
    <name evidence="3" type="ORF">CE91St16_17630</name>
    <name evidence="4" type="ORF">RVH17_06050</name>
</gene>
<evidence type="ECO:0000313" key="3">
    <source>
        <dbReference type="EMBL" id="GKI18855.1"/>
    </source>
</evidence>
<evidence type="ECO:0000259" key="2">
    <source>
        <dbReference type="Pfam" id="PF05547"/>
    </source>
</evidence>
<feature type="signal peptide" evidence="1">
    <location>
        <begin position="1"/>
        <end position="24"/>
    </location>
</feature>
<comment type="caution">
    <text evidence="3">The sequence shown here is derived from an EMBL/GenBank/DDBJ whole genome shotgun (WGS) entry which is preliminary data.</text>
</comment>
<sequence length="699" mass="76901">MRHFFLSLAAASAALLCGIGTAHAVPAKPGLIQVTQSDGTQLTVRLVGDERRHYMLSSDGYTLTGGPDGDLYYAELSASGKLIPTKVKARPVNALTADEKAVVSRLGKELKPTYVKPMVMPAPQQTQAPVLPAAGKPAPPRRITSAQTTGRLKSLIILVESSDKKFASASAQQDFRNLLMQDGYSVNGATGSAWNYYQDNSNRLFDPEFVVVGPYKASKTSAYYAGSEGSDNVPELIVEACRLADNDVNFTDFADNGVIRDVFVFYAGRGQADSGDTQSIWPHRWDVRVNSKYLDVRFDGVQLQGYACGAELNGGYQMTAIGTFCHEFGHVLGWPDFYDTDYSASGGTAPALESFSLMCSGSYNNNSRTPPSVNILERWMVGWAEPEEVTENGLYTLAPVSENKGYLVQTPTTNDYFLLENRDTRNNKWDQPLNSAAACRGLLVYHVDYTSRYAPQWSYNTLNNNPAHECMKLVRSVPGRSSYDVPQKTFFPGANNITSLSPETNADYISWNSGKPSVSFSDIKLDGSQVRLSVKTKANLKAEVSAKQYDALLTWEGDPAAEWEITWKSAGTQRSETVTGCNAFHITGLSPATEYALSIAQVSDTVDSSKDMVFNTEPTYTYKSVRICVPDEGYTHDTPVMLSLLDYRGKIGRIDWYIDNRKTENTYTTLAAGEHTIMAVVTDAEEESQQYIVKYITVK</sequence>
<dbReference type="RefSeq" id="WP_217729475.1">
    <property type="nucleotide sequence ID" value="NZ_AP025581.1"/>
</dbReference>
<keyword evidence="4" id="KW-0482">Metalloprotease</keyword>
<dbReference type="Proteomes" id="UP001055105">
    <property type="component" value="Unassembled WGS sequence"/>
</dbReference>
<dbReference type="InterPro" id="IPR008757">
    <property type="entry name" value="Peptidase_M6-like_domain"/>
</dbReference>
<dbReference type="Pfam" id="PF05547">
    <property type="entry name" value="Peptidase_M6"/>
    <property type="match status" value="1"/>
</dbReference>
<reference evidence="3" key="1">
    <citation type="submission" date="2022-01" db="EMBL/GenBank/DDBJ databases">
        <title>Novel bile acid biosynthetic pathways are enriched in the microbiome of centenarians.</title>
        <authorList>
            <person name="Sato Y."/>
            <person name="Atarashi K."/>
            <person name="Plichta R.D."/>
            <person name="Arai Y."/>
            <person name="Sasajima S."/>
            <person name="Kearney M.S."/>
            <person name="Suda W."/>
            <person name="Takeshita K."/>
            <person name="Sasaki T."/>
            <person name="Okamoto S."/>
            <person name="Skelly N.A."/>
            <person name="Okamura Y."/>
            <person name="Vlamakis H."/>
            <person name="Li Y."/>
            <person name="Tanoue T."/>
            <person name="Takei H."/>
            <person name="Nittono H."/>
            <person name="Narushima S."/>
            <person name="Irie J."/>
            <person name="Itoh H."/>
            <person name="Moriya K."/>
            <person name="Sugiura Y."/>
            <person name="Suematsu M."/>
            <person name="Moritoki N."/>
            <person name="Shibata S."/>
            <person name="Littman R.D."/>
            <person name="Fischbach A.M."/>
            <person name="Uwamino Y."/>
            <person name="Inoue T."/>
            <person name="Honda A."/>
            <person name="Hattori M."/>
            <person name="Murai T."/>
            <person name="Xavier J.R."/>
            <person name="Hirose N."/>
            <person name="Honda K."/>
        </authorList>
    </citation>
    <scope>NUCLEOTIDE SEQUENCE</scope>
    <source>
        <strain evidence="3">CE91-St16</strain>
    </source>
</reference>
<dbReference type="GO" id="GO:0008237">
    <property type="term" value="F:metallopeptidase activity"/>
    <property type="evidence" value="ECO:0007669"/>
    <property type="project" value="UniProtKB-KW"/>
</dbReference>
<evidence type="ECO:0000313" key="5">
    <source>
        <dbReference type="Proteomes" id="UP001055105"/>
    </source>
</evidence>
<proteinExistence type="predicted"/>
<feature type="domain" description="Peptidase M6-like" evidence="2">
    <location>
        <begin position="167"/>
        <end position="368"/>
    </location>
</feature>
<organism evidence="3 5">
    <name type="scientific">Alistipes finegoldii</name>
    <dbReference type="NCBI Taxonomy" id="214856"/>
    <lineage>
        <taxon>Bacteria</taxon>
        <taxon>Pseudomonadati</taxon>
        <taxon>Bacteroidota</taxon>
        <taxon>Bacteroidia</taxon>
        <taxon>Bacteroidales</taxon>
        <taxon>Rikenellaceae</taxon>
        <taxon>Alistipes</taxon>
    </lineage>
</organism>
<keyword evidence="4" id="KW-0378">Hydrolase</keyword>
<name>A0AA37KMU2_9BACT</name>
<dbReference type="NCBIfam" id="TIGR03296">
    <property type="entry name" value="M6dom_TIGR03296"/>
    <property type="match status" value="1"/>
</dbReference>
<dbReference type="AlphaFoldDB" id="A0AA37KMU2"/>
<reference evidence="4" key="2">
    <citation type="submission" date="2023-10" db="EMBL/GenBank/DDBJ databases">
        <title>Genome Sequence of the Bacteria from From Gut Wall in Crohn's Disease.</title>
        <authorList>
            <person name="Rodriguez-Palacios A."/>
        </authorList>
    </citation>
    <scope>NUCLEOTIDE SEQUENCE</scope>
    <source>
        <strain evidence="4">CavFT-hAR58</strain>
    </source>
</reference>
<accession>A0AA37KMU2</accession>
<evidence type="ECO:0000256" key="1">
    <source>
        <dbReference type="SAM" id="SignalP"/>
    </source>
</evidence>
<dbReference type="PANTHER" id="PTHR41775:SF1">
    <property type="entry name" value="PEPTIDASE M6-LIKE DOMAIN-CONTAINING PROTEIN"/>
    <property type="match status" value="1"/>
</dbReference>
<keyword evidence="4" id="KW-0645">Protease</keyword>
<evidence type="ECO:0000313" key="4">
    <source>
        <dbReference type="EMBL" id="MDU0259676.1"/>
    </source>
</evidence>